<dbReference type="InterPro" id="IPR018934">
    <property type="entry name" value="RIO_dom"/>
</dbReference>
<keyword evidence="6" id="KW-0547">Nucleotide-binding</keyword>
<evidence type="ECO:0000256" key="8">
    <source>
        <dbReference type="ARBA" id="ARBA00022840"/>
    </source>
</evidence>
<dbReference type="SMART" id="SM00090">
    <property type="entry name" value="RIO"/>
    <property type="match status" value="1"/>
</dbReference>
<dbReference type="RefSeq" id="WP_121032939.1">
    <property type="nucleotide sequence ID" value="NZ_RBXT01000001.1"/>
</dbReference>
<gene>
    <name evidence="14" type="ORF">DFJ68_2062</name>
</gene>
<keyword evidence="7 14" id="KW-0418">Kinase</keyword>
<dbReference type="EC" id="2.7.11.1" evidence="2"/>
<name>A0A495Y0E9_9MICO</name>
<dbReference type="InterPro" id="IPR011009">
    <property type="entry name" value="Kinase-like_dom_sf"/>
</dbReference>
<reference evidence="14 15" key="1">
    <citation type="submission" date="2018-10" db="EMBL/GenBank/DDBJ databases">
        <title>Sequencing the genomes of 1000 actinobacteria strains.</title>
        <authorList>
            <person name="Klenk H.-P."/>
        </authorList>
    </citation>
    <scope>NUCLEOTIDE SEQUENCE [LARGE SCALE GENOMIC DNA]</scope>
    <source>
        <strain evidence="14 15">DSM 44267</strain>
    </source>
</reference>
<dbReference type="GO" id="GO:0004674">
    <property type="term" value="F:protein serine/threonine kinase activity"/>
    <property type="evidence" value="ECO:0007669"/>
    <property type="project" value="UniProtKB-KW"/>
</dbReference>
<evidence type="ECO:0000313" key="14">
    <source>
        <dbReference type="EMBL" id="RKT78614.1"/>
    </source>
</evidence>
<feature type="region of interest" description="Disordered" evidence="12">
    <location>
        <begin position="1"/>
        <end position="75"/>
    </location>
</feature>
<comment type="catalytic activity">
    <reaction evidence="10">
        <text>L-threonyl-[protein] + ATP = O-phospho-L-threonyl-[protein] + ADP + H(+)</text>
        <dbReference type="Rhea" id="RHEA:46608"/>
        <dbReference type="Rhea" id="RHEA-COMP:11060"/>
        <dbReference type="Rhea" id="RHEA-COMP:11605"/>
        <dbReference type="ChEBI" id="CHEBI:15378"/>
        <dbReference type="ChEBI" id="CHEBI:30013"/>
        <dbReference type="ChEBI" id="CHEBI:30616"/>
        <dbReference type="ChEBI" id="CHEBI:61977"/>
        <dbReference type="ChEBI" id="CHEBI:456216"/>
        <dbReference type="EC" id="2.7.11.1"/>
    </reaction>
</comment>
<keyword evidence="8" id="KW-0067">ATP-binding</keyword>
<proteinExistence type="inferred from homology"/>
<evidence type="ECO:0000256" key="10">
    <source>
        <dbReference type="ARBA" id="ARBA00047899"/>
    </source>
</evidence>
<keyword evidence="9" id="KW-0460">Magnesium</keyword>
<dbReference type="GO" id="GO:0005524">
    <property type="term" value="F:ATP binding"/>
    <property type="evidence" value="ECO:0007669"/>
    <property type="project" value="UniProtKB-KW"/>
</dbReference>
<evidence type="ECO:0000256" key="1">
    <source>
        <dbReference type="ARBA" id="ARBA00009196"/>
    </source>
</evidence>
<keyword evidence="4" id="KW-0808">Transferase</keyword>
<dbReference type="InterPro" id="IPR051272">
    <property type="entry name" value="RIO-type_Ser/Thr_kinase"/>
</dbReference>
<feature type="region of interest" description="Disordered" evidence="12">
    <location>
        <begin position="108"/>
        <end position="128"/>
    </location>
</feature>
<dbReference type="AlphaFoldDB" id="A0A495Y0E9"/>
<dbReference type="SUPFAM" id="SSF56112">
    <property type="entry name" value="Protein kinase-like (PK-like)"/>
    <property type="match status" value="1"/>
</dbReference>
<comment type="similarity">
    <text evidence="1">Belongs to the protein kinase superfamily. RIO-type Ser/Thr kinase family.</text>
</comment>
<evidence type="ECO:0000259" key="13">
    <source>
        <dbReference type="SMART" id="SM00090"/>
    </source>
</evidence>
<keyword evidence="3" id="KW-0723">Serine/threonine-protein kinase</keyword>
<dbReference type="InterPro" id="IPR000687">
    <property type="entry name" value="RIO_kinase"/>
</dbReference>
<evidence type="ECO:0000256" key="3">
    <source>
        <dbReference type="ARBA" id="ARBA00022527"/>
    </source>
</evidence>
<organism evidence="14 15">
    <name type="scientific">Terracoccus luteus</name>
    <dbReference type="NCBI Taxonomy" id="53356"/>
    <lineage>
        <taxon>Bacteria</taxon>
        <taxon>Bacillati</taxon>
        <taxon>Actinomycetota</taxon>
        <taxon>Actinomycetes</taxon>
        <taxon>Micrococcales</taxon>
        <taxon>Intrasporangiaceae</taxon>
        <taxon>Terracoccus</taxon>
    </lineage>
</organism>
<feature type="domain" description="RIO kinase" evidence="13">
    <location>
        <begin position="79"/>
        <end position="326"/>
    </location>
</feature>
<evidence type="ECO:0000256" key="6">
    <source>
        <dbReference type="ARBA" id="ARBA00022741"/>
    </source>
</evidence>
<dbReference type="Proteomes" id="UP000278440">
    <property type="component" value="Unassembled WGS sequence"/>
</dbReference>
<evidence type="ECO:0000256" key="4">
    <source>
        <dbReference type="ARBA" id="ARBA00022679"/>
    </source>
</evidence>
<dbReference type="Gene3D" id="1.10.510.10">
    <property type="entry name" value="Transferase(Phosphotransferase) domain 1"/>
    <property type="match status" value="1"/>
</dbReference>
<dbReference type="GO" id="GO:0046872">
    <property type="term" value="F:metal ion binding"/>
    <property type="evidence" value="ECO:0007669"/>
    <property type="project" value="UniProtKB-KW"/>
</dbReference>
<evidence type="ECO:0000256" key="7">
    <source>
        <dbReference type="ARBA" id="ARBA00022777"/>
    </source>
</evidence>
<comment type="catalytic activity">
    <reaction evidence="11">
        <text>L-seryl-[protein] + ATP = O-phospho-L-seryl-[protein] + ADP + H(+)</text>
        <dbReference type="Rhea" id="RHEA:17989"/>
        <dbReference type="Rhea" id="RHEA-COMP:9863"/>
        <dbReference type="Rhea" id="RHEA-COMP:11604"/>
        <dbReference type="ChEBI" id="CHEBI:15378"/>
        <dbReference type="ChEBI" id="CHEBI:29999"/>
        <dbReference type="ChEBI" id="CHEBI:30616"/>
        <dbReference type="ChEBI" id="CHEBI:83421"/>
        <dbReference type="ChEBI" id="CHEBI:456216"/>
        <dbReference type="EC" id="2.7.11.1"/>
    </reaction>
</comment>
<comment type="caution">
    <text evidence="14">The sequence shown here is derived from an EMBL/GenBank/DDBJ whole genome shotgun (WGS) entry which is preliminary data.</text>
</comment>
<protein>
    <recommendedName>
        <fullName evidence="2">non-specific serine/threonine protein kinase</fullName>
        <ecNumber evidence="2">2.7.11.1</ecNumber>
    </recommendedName>
</protein>
<dbReference type="Pfam" id="PF01163">
    <property type="entry name" value="RIO1"/>
    <property type="match status" value="1"/>
</dbReference>
<sequence>MSHNAFDGQALGRSVHDHYLDDVPASASRRGRRFPAHRDGDDPAFAVDSEPDRPPAGDRWSSWDGATHGPTPRPDWVVTDLGAVDEDLGVLKTGKEADVHIVRRWVPAPDDHEAPGGPDPSHGSPHDDRSVLLAAKRYRPATNRLFHRDAGYLEGRRVRKSRETRAMATRTAFGKQVISGLWAFAEFETLSTLWKEGLPVPYPVQMDGREMLMELVGADGQAAPRLAQCRPDRGVLPDLFEQLREAMLRLAELGWAHGDLSPYNVLLDDAGGTPRLVLIDWPQIVDAIGNPHGPEFLERDARAMCEWFTRRGFEVDHGVLFGDLMAAATSRW</sequence>
<evidence type="ECO:0000256" key="2">
    <source>
        <dbReference type="ARBA" id="ARBA00012513"/>
    </source>
</evidence>
<accession>A0A495Y0E9</accession>
<evidence type="ECO:0000256" key="5">
    <source>
        <dbReference type="ARBA" id="ARBA00022723"/>
    </source>
</evidence>
<keyword evidence="5" id="KW-0479">Metal-binding</keyword>
<dbReference type="EMBL" id="RBXT01000001">
    <property type="protein sequence ID" value="RKT78614.1"/>
    <property type="molecule type" value="Genomic_DNA"/>
</dbReference>
<evidence type="ECO:0000256" key="9">
    <source>
        <dbReference type="ARBA" id="ARBA00022842"/>
    </source>
</evidence>
<evidence type="ECO:0000256" key="12">
    <source>
        <dbReference type="SAM" id="MobiDB-lite"/>
    </source>
</evidence>
<evidence type="ECO:0000256" key="11">
    <source>
        <dbReference type="ARBA" id="ARBA00048679"/>
    </source>
</evidence>
<evidence type="ECO:0000313" key="15">
    <source>
        <dbReference type="Proteomes" id="UP000278440"/>
    </source>
</evidence>
<dbReference type="Gene3D" id="3.30.200.20">
    <property type="entry name" value="Phosphorylase Kinase, domain 1"/>
    <property type="match status" value="1"/>
</dbReference>
<keyword evidence="15" id="KW-1185">Reference proteome</keyword>
<dbReference type="OrthoDB" id="9795258at2"/>
<dbReference type="PANTHER" id="PTHR45723">
    <property type="entry name" value="SERINE/THREONINE-PROTEIN KINASE RIO1"/>
    <property type="match status" value="1"/>
</dbReference>